<dbReference type="PATRIC" id="fig|1121022.4.peg.4058"/>
<evidence type="ECO:0000313" key="3">
    <source>
        <dbReference type="Proteomes" id="UP000017837"/>
    </source>
</evidence>
<feature type="compositionally biased region" description="Polar residues" evidence="1">
    <location>
        <begin position="24"/>
        <end position="38"/>
    </location>
</feature>
<proteinExistence type="predicted"/>
<name>V4P7A7_9CAUL</name>
<dbReference type="AlphaFoldDB" id="V4P7A7"/>
<dbReference type="OrthoDB" id="7173909at2"/>
<accession>V4P7A7</accession>
<dbReference type="EMBL" id="AWGB01000066">
    <property type="protein sequence ID" value="ESQ83966.1"/>
    <property type="molecule type" value="Genomic_DNA"/>
</dbReference>
<organism evidence="2 3">
    <name type="scientific">Asticcacaulis benevestitus DSM 16100 = ATCC BAA-896</name>
    <dbReference type="NCBI Taxonomy" id="1121022"/>
    <lineage>
        <taxon>Bacteria</taxon>
        <taxon>Pseudomonadati</taxon>
        <taxon>Pseudomonadota</taxon>
        <taxon>Alphaproteobacteria</taxon>
        <taxon>Caulobacterales</taxon>
        <taxon>Caulobacteraceae</taxon>
        <taxon>Asticcacaulis</taxon>
    </lineage>
</organism>
<evidence type="ECO:0000313" key="2">
    <source>
        <dbReference type="EMBL" id="ESQ83966.1"/>
    </source>
</evidence>
<reference evidence="2 3" key="1">
    <citation type="journal article" date="2014" name="Nature">
        <title>Sequential evolution of bacterial morphology by co-option of a developmental regulator.</title>
        <authorList>
            <person name="Jiang C."/>
            <person name="Brown P.J."/>
            <person name="Ducret A."/>
            <person name="Brun Y.V."/>
        </authorList>
    </citation>
    <scope>NUCLEOTIDE SEQUENCE [LARGE SCALE GENOMIC DNA]</scope>
    <source>
        <strain evidence="2 3">DSM 16100</strain>
    </source>
</reference>
<comment type="caution">
    <text evidence="2">The sequence shown here is derived from an EMBL/GenBank/DDBJ whole genome shotgun (WGS) entry which is preliminary data.</text>
</comment>
<protein>
    <submittedName>
        <fullName evidence="2">Uncharacterized protein</fullName>
    </submittedName>
</protein>
<feature type="region of interest" description="Disordered" evidence="1">
    <location>
        <begin position="1"/>
        <end position="50"/>
    </location>
</feature>
<evidence type="ECO:0000256" key="1">
    <source>
        <dbReference type="SAM" id="MobiDB-lite"/>
    </source>
</evidence>
<sequence>MIDDYAIADPAEQTLEASGDMSLSPEQGQDADTTTPLFSSPVLDRIRTSD</sequence>
<dbReference type="Proteomes" id="UP000017837">
    <property type="component" value="Unassembled WGS sequence"/>
</dbReference>
<gene>
    <name evidence="2" type="ORF">ABENE_19800</name>
</gene>
<keyword evidence="3" id="KW-1185">Reference proteome</keyword>
<dbReference type="RefSeq" id="WP_018083951.1">
    <property type="nucleotide sequence ID" value="NZ_AQWM01000053.1"/>
</dbReference>